<gene>
    <name evidence="1" type="ORF">N7463_001656</name>
</gene>
<dbReference type="Proteomes" id="UP001149954">
    <property type="component" value="Unassembled WGS sequence"/>
</dbReference>
<name>A0A9X0C888_9EURO</name>
<sequence>MDILLARYAPEDPGLYMIAIRVTGTRWYAELEFLYDTGACMMSLYAGDLQNIMGKSTAEPQVMRLNTVELADGRNQTGSVVELEVTILDTDERRMTKWVRVQCQLNRGWSNRVNRLDGPWLRQMLYTASAPRDDDDNLWIANNYPQLIGALPNTGDSNSSSCQTALGSK</sequence>
<dbReference type="EMBL" id="JAPWDS010000002">
    <property type="protein sequence ID" value="KAJ5512104.1"/>
    <property type="molecule type" value="Genomic_DNA"/>
</dbReference>
<protein>
    <submittedName>
        <fullName evidence="1">Uncharacterized protein</fullName>
    </submittedName>
</protein>
<dbReference type="AlphaFoldDB" id="A0A9X0C888"/>
<evidence type="ECO:0000313" key="1">
    <source>
        <dbReference type="EMBL" id="KAJ5512104.1"/>
    </source>
</evidence>
<proteinExistence type="predicted"/>
<reference evidence="1" key="1">
    <citation type="submission" date="2022-12" db="EMBL/GenBank/DDBJ databases">
        <authorList>
            <person name="Petersen C."/>
        </authorList>
    </citation>
    <scope>NUCLEOTIDE SEQUENCE</scope>
    <source>
        <strain evidence="1">IBT 29495</strain>
    </source>
</reference>
<evidence type="ECO:0000313" key="2">
    <source>
        <dbReference type="Proteomes" id="UP001149954"/>
    </source>
</evidence>
<keyword evidence="2" id="KW-1185">Reference proteome</keyword>
<accession>A0A9X0C888</accession>
<organism evidence="1 2">
    <name type="scientific">Penicillium fimorum</name>
    <dbReference type="NCBI Taxonomy" id="1882269"/>
    <lineage>
        <taxon>Eukaryota</taxon>
        <taxon>Fungi</taxon>
        <taxon>Dikarya</taxon>
        <taxon>Ascomycota</taxon>
        <taxon>Pezizomycotina</taxon>
        <taxon>Eurotiomycetes</taxon>
        <taxon>Eurotiomycetidae</taxon>
        <taxon>Eurotiales</taxon>
        <taxon>Aspergillaceae</taxon>
        <taxon>Penicillium</taxon>
    </lineage>
</organism>
<reference evidence="1" key="2">
    <citation type="journal article" date="2023" name="IMA Fungus">
        <title>Comparative genomic study of the Penicillium genus elucidates a diverse pangenome and 15 lateral gene transfer events.</title>
        <authorList>
            <person name="Petersen C."/>
            <person name="Sorensen T."/>
            <person name="Nielsen M.R."/>
            <person name="Sondergaard T.E."/>
            <person name="Sorensen J.L."/>
            <person name="Fitzpatrick D.A."/>
            <person name="Frisvad J.C."/>
            <person name="Nielsen K.L."/>
        </authorList>
    </citation>
    <scope>NUCLEOTIDE SEQUENCE</scope>
    <source>
        <strain evidence="1">IBT 29495</strain>
    </source>
</reference>
<dbReference type="OrthoDB" id="4361921at2759"/>
<comment type="caution">
    <text evidence="1">The sequence shown here is derived from an EMBL/GenBank/DDBJ whole genome shotgun (WGS) entry which is preliminary data.</text>
</comment>